<dbReference type="GO" id="GO:0004477">
    <property type="term" value="F:methenyltetrahydrofolate cyclohydrolase activity"/>
    <property type="evidence" value="ECO:0007669"/>
    <property type="project" value="UniProtKB-UniRule"/>
</dbReference>
<dbReference type="GO" id="GO:0035999">
    <property type="term" value="P:tetrahydrofolate interconversion"/>
    <property type="evidence" value="ECO:0007669"/>
    <property type="project" value="UniProtKB-UniRule"/>
</dbReference>
<dbReference type="Gene3D" id="3.40.50.720">
    <property type="entry name" value="NAD(P)-binding Rossmann-like Domain"/>
    <property type="match status" value="1"/>
</dbReference>
<feature type="binding site" evidence="11">
    <location>
        <begin position="165"/>
        <end position="167"/>
    </location>
    <ligand>
        <name>NADP(+)</name>
        <dbReference type="ChEBI" id="CHEBI:58349"/>
    </ligand>
</feature>
<keyword evidence="10 11" id="KW-0511">Multifunctional enzyme</keyword>
<dbReference type="EC" id="3.5.4.9" evidence="11"/>
<feature type="domain" description="Tetrahydrofolate dehydrogenase/cyclohydrolase catalytic" evidence="12">
    <location>
        <begin position="5"/>
        <end position="119"/>
    </location>
</feature>
<keyword evidence="8 11" id="KW-0368">Histidine biosynthesis</keyword>
<evidence type="ECO:0000256" key="5">
    <source>
        <dbReference type="ARBA" id="ARBA00022801"/>
    </source>
</evidence>
<evidence type="ECO:0000259" key="12">
    <source>
        <dbReference type="Pfam" id="PF00763"/>
    </source>
</evidence>
<keyword evidence="4 11" id="KW-0658">Purine biosynthesis</keyword>
<evidence type="ECO:0000256" key="2">
    <source>
        <dbReference type="ARBA" id="ARBA00022563"/>
    </source>
</evidence>
<evidence type="ECO:0000256" key="7">
    <source>
        <dbReference type="ARBA" id="ARBA00023002"/>
    </source>
</evidence>
<evidence type="ECO:0000256" key="11">
    <source>
        <dbReference type="HAMAP-Rule" id="MF_01576"/>
    </source>
</evidence>
<dbReference type="SUPFAM" id="SSF51735">
    <property type="entry name" value="NAD(P)-binding Rossmann-fold domains"/>
    <property type="match status" value="1"/>
</dbReference>
<dbReference type="GO" id="GO:0006164">
    <property type="term" value="P:purine nucleotide biosynthetic process"/>
    <property type="evidence" value="ECO:0007669"/>
    <property type="project" value="UniProtKB-KW"/>
</dbReference>
<feature type="binding site" evidence="11">
    <location>
        <position position="231"/>
    </location>
    <ligand>
        <name>NADP(+)</name>
        <dbReference type="ChEBI" id="CHEBI:58349"/>
    </ligand>
</feature>
<comment type="subunit">
    <text evidence="11">Homodimer.</text>
</comment>
<evidence type="ECO:0000256" key="4">
    <source>
        <dbReference type="ARBA" id="ARBA00022755"/>
    </source>
</evidence>
<keyword evidence="2 11" id="KW-0554">One-carbon metabolism</keyword>
<evidence type="ECO:0000256" key="6">
    <source>
        <dbReference type="ARBA" id="ARBA00022857"/>
    </source>
</evidence>
<comment type="catalytic activity">
    <reaction evidence="11">
        <text>(6R)-5,10-methenyltetrahydrofolate + H2O = (6R)-10-formyltetrahydrofolate + H(+)</text>
        <dbReference type="Rhea" id="RHEA:23700"/>
        <dbReference type="ChEBI" id="CHEBI:15377"/>
        <dbReference type="ChEBI" id="CHEBI:15378"/>
        <dbReference type="ChEBI" id="CHEBI:57455"/>
        <dbReference type="ChEBI" id="CHEBI:195366"/>
        <dbReference type="EC" id="3.5.4.9"/>
    </reaction>
</comment>
<comment type="function">
    <text evidence="11">Catalyzes the oxidation of 5,10-methylenetetrahydrofolate to 5,10-methenyltetrahydrofolate and then the hydrolysis of 5,10-methenyltetrahydrofolate to 10-formyltetrahydrofolate.</text>
</comment>
<comment type="pathway">
    <text evidence="1 11">One-carbon metabolism; tetrahydrofolate interconversion.</text>
</comment>
<reference evidence="14" key="1">
    <citation type="submission" date="2021-02" db="EMBL/GenBank/DDBJ databases">
        <title>Abyssanaerobacter marinus gen.nov., sp., nov, anaerobic bacterium isolated from the Onnuri vent field of Indian Ocean and suggestion of Mogibacteriaceae fam. nov., and proposal of reclassification of ambiguous this family's genus member.</title>
        <authorList>
            <person name="Kim Y.J."/>
            <person name="Yang J.-A."/>
        </authorList>
    </citation>
    <scope>NUCLEOTIDE SEQUENCE</scope>
    <source>
        <strain evidence="14">DSM 2634</strain>
    </source>
</reference>
<proteinExistence type="inferred from homology"/>
<evidence type="ECO:0000313" key="15">
    <source>
        <dbReference type="Proteomes" id="UP000664545"/>
    </source>
</evidence>
<dbReference type="EC" id="1.5.1.5" evidence="11"/>
<dbReference type="AlphaFoldDB" id="A0A939IFU0"/>
<organism evidence="14 15">
    <name type="scientific">Clostridium aminobutyricum</name>
    <dbReference type="NCBI Taxonomy" id="33953"/>
    <lineage>
        <taxon>Bacteria</taxon>
        <taxon>Bacillati</taxon>
        <taxon>Bacillota</taxon>
        <taxon>Clostridia</taxon>
        <taxon>Eubacteriales</taxon>
        <taxon>Clostridiaceae</taxon>
        <taxon>Clostridium</taxon>
    </lineage>
</organism>
<protein>
    <recommendedName>
        <fullName evidence="11">Bifunctional protein FolD</fullName>
    </recommendedName>
    <domain>
        <recommendedName>
            <fullName evidence="11">Methylenetetrahydrofolate dehydrogenase</fullName>
            <ecNumber evidence="11">1.5.1.5</ecNumber>
        </recommendedName>
    </domain>
    <domain>
        <recommendedName>
            <fullName evidence="11">Methenyltetrahydrofolate cyclohydrolase</fullName>
            <ecNumber evidence="11">3.5.4.9</ecNumber>
        </recommendedName>
    </domain>
</protein>
<dbReference type="Gene3D" id="3.40.50.10860">
    <property type="entry name" value="Leucine Dehydrogenase, chain A, domain 1"/>
    <property type="match status" value="1"/>
</dbReference>
<sequence>MAELLKGKEVVDALNERLKVEVELLKEKGISPTLGIIRVGKKSEDMSYEKGAIKRAETIGIDVKSFVLEENTSQEQLIQLIEDVNQEESIHGVLLFRPLPKQFDDNAVRKALLASKDIDGITDQSMAGVFSGTELGYPPCTPQACMEILDHYNIDAAGKKVVIIGRSLVVGKPAAMMILQKNGTPTICHTKTKDMPAICQDAEILIVAAGKAKAIGTEYLNKKQIVIDVGINMSEDGKLCGDVDFEEAEKIVKAITPVPGGVGTVTTSMLMKHVVEAAKKRVR</sequence>
<keyword evidence="15" id="KW-1185">Reference proteome</keyword>
<dbReference type="GO" id="GO:0000105">
    <property type="term" value="P:L-histidine biosynthetic process"/>
    <property type="evidence" value="ECO:0007669"/>
    <property type="project" value="UniProtKB-KW"/>
</dbReference>
<dbReference type="Pfam" id="PF00763">
    <property type="entry name" value="THF_DHG_CYH"/>
    <property type="match status" value="1"/>
</dbReference>
<dbReference type="InterPro" id="IPR046346">
    <property type="entry name" value="Aminoacid_DH-like_N_sf"/>
</dbReference>
<comment type="catalytic activity">
    <reaction evidence="11">
        <text>(6R)-5,10-methylene-5,6,7,8-tetrahydrofolate + NADP(+) = (6R)-5,10-methenyltetrahydrofolate + NADPH</text>
        <dbReference type="Rhea" id="RHEA:22812"/>
        <dbReference type="ChEBI" id="CHEBI:15636"/>
        <dbReference type="ChEBI" id="CHEBI:57455"/>
        <dbReference type="ChEBI" id="CHEBI:57783"/>
        <dbReference type="ChEBI" id="CHEBI:58349"/>
        <dbReference type="EC" id="1.5.1.5"/>
    </reaction>
</comment>
<dbReference type="Proteomes" id="UP000664545">
    <property type="component" value="Unassembled WGS sequence"/>
</dbReference>
<accession>A0A939IFU0</accession>
<keyword evidence="3 11" id="KW-0028">Amino-acid biosynthesis</keyword>
<evidence type="ECO:0000256" key="1">
    <source>
        <dbReference type="ARBA" id="ARBA00004777"/>
    </source>
</evidence>
<dbReference type="InterPro" id="IPR000672">
    <property type="entry name" value="THF_DH/CycHdrlase"/>
</dbReference>
<evidence type="ECO:0000256" key="10">
    <source>
        <dbReference type="ARBA" id="ARBA00023268"/>
    </source>
</evidence>
<comment type="caution">
    <text evidence="11">Lacks conserved residue(s) required for the propagation of feature annotation.</text>
</comment>
<dbReference type="EMBL" id="JAFJZZ010000001">
    <property type="protein sequence ID" value="MBN7771895.1"/>
    <property type="molecule type" value="Genomic_DNA"/>
</dbReference>
<dbReference type="PANTHER" id="PTHR48099">
    <property type="entry name" value="C-1-TETRAHYDROFOLATE SYNTHASE, CYTOPLASMIC-RELATED"/>
    <property type="match status" value="1"/>
</dbReference>
<dbReference type="HAMAP" id="MF_01576">
    <property type="entry name" value="THF_DHG_CYH"/>
    <property type="match status" value="1"/>
</dbReference>
<comment type="caution">
    <text evidence="14">The sequence shown here is derived from an EMBL/GenBank/DDBJ whole genome shotgun (WGS) entry which is preliminary data.</text>
</comment>
<dbReference type="InterPro" id="IPR020631">
    <property type="entry name" value="THF_DH/CycHdrlase_NAD-bd_dom"/>
</dbReference>
<dbReference type="GO" id="GO:0009086">
    <property type="term" value="P:methionine biosynthetic process"/>
    <property type="evidence" value="ECO:0007669"/>
    <property type="project" value="UniProtKB-KW"/>
</dbReference>
<dbReference type="CDD" id="cd01080">
    <property type="entry name" value="NAD_bind_m-THF_DH_Cyclohyd"/>
    <property type="match status" value="1"/>
</dbReference>
<comment type="similarity">
    <text evidence="11">Belongs to the tetrahydrofolate dehydrogenase/cyclohydrolase family.</text>
</comment>
<evidence type="ECO:0000313" key="14">
    <source>
        <dbReference type="EMBL" id="MBN7771895.1"/>
    </source>
</evidence>
<feature type="domain" description="Tetrahydrofolate dehydrogenase/cyclohydrolase NAD(P)-binding" evidence="13">
    <location>
        <begin position="139"/>
        <end position="281"/>
    </location>
</feature>
<name>A0A939IFU0_CLOAM</name>
<keyword evidence="7 11" id="KW-0560">Oxidoreductase</keyword>
<dbReference type="Pfam" id="PF02882">
    <property type="entry name" value="THF_DHG_CYH_C"/>
    <property type="match status" value="1"/>
</dbReference>
<keyword evidence="5 11" id="KW-0378">Hydrolase</keyword>
<gene>
    <name evidence="11" type="primary">folD</name>
    <name evidence="14" type="ORF">JYB65_00780</name>
</gene>
<dbReference type="InterPro" id="IPR036291">
    <property type="entry name" value="NAD(P)-bd_dom_sf"/>
</dbReference>
<evidence type="ECO:0000256" key="8">
    <source>
        <dbReference type="ARBA" id="ARBA00023102"/>
    </source>
</evidence>
<dbReference type="FunFam" id="3.40.50.720:FF:000094">
    <property type="entry name" value="Bifunctional protein FolD"/>
    <property type="match status" value="1"/>
</dbReference>
<keyword evidence="6 11" id="KW-0521">NADP</keyword>
<dbReference type="RefSeq" id="WP_206580678.1">
    <property type="nucleotide sequence ID" value="NZ_JAFJZZ010000001.1"/>
</dbReference>
<dbReference type="PANTHER" id="PTHR48099:SF5">
    <property type="entry name" value="C-1-TETRAHYDROFOLATE SYNTHASE, CYTOPLASMIC"/>
    <property type="match status" value="1"/>
</dbReference>
<evidence type="ECO:0000259" key="13">
    <source>
        <dbReference type="Pfam" id="PF02882"/>
    </source>
</evidence>
<evidence type="ECO:0000256" key="3">
    <source>
        <dbReference type="ARBA" id="ARBA00022605"/>
    </source>
</evidence>
<dbReference type="InterPro" id="IPR020630">
    <property type="entry name" value="THF_DH/CycHdrlase_cat_dom"/>
</dbReference>
<dbReference type="SUPFAM" id="SSF53223">
    <property type="entry name" value="Aminoacid dehydrogenase-like, N-terminal domain"/>
    <property type="match status" value="1"/>
</dbReference>
<dbReference type="GO" id="GO:0004488">
    <property type="term" value="F:methylenetetrahydrofolate dehydrogenase (NADP+) activity"/>
    <property type="evidence" value="ECO:0007669"/>
    <property type="project" value="UniProtKB-UniRule"/>
</dbReference>
<dbReference type="GO" id="GO:0005829">
    <property type="term" value="C:cytosol"/>
    <property type="evidence" value="ECO:0007669"/>
    <property type="project" value="TreeGrafter"/>
</dbReference>
<keyword evidence="9 11" id="KW-0486">Methionine biosynthesis</keyword>
<evidence type="ECO:0000256" key="9">
    <source>
        <dbReference type="ARBA" id="ARBA00023167"/>
    </source>
</evidence>
<dbReference type="PRINTS" id="PR00085">
    <property type="entry name" value="THFDHDRGNASE"/>
</dbReference>